<accession>A0A4C1UYA5</accession>
<dbReference type="Proteomes" id="UP000299102">
    <property type="component" value="Unassembled WGS sequence"/>
</dbReference>
<organism evidence="2 3">
    <name type="scientific">Eumeta variegata</name>
    <name type="common">Bagworm moth</name>
    <name type="synonym">Eumeta japonica</name>
    <dbReference type="NCBI Taxonomy" id="151549"/>
    <lineage>
        <taxon>Eukaryota</taxon>
        <taxon>Metazoa</taxon>
        <taxon>Ecdysozoa</taxon>
        <taxon>Arthropoda</taxon>
        <taxon>Hexapoda</taxon>
        <taxon>Insecta</taxon>
        <taxon>Pterygota</taxon>
        <taxon>Neoptera</taxon>
        <taxon>Endopterygota</taxon>
        <taxon>Lepidoptera</taxon>
        <taxon>Glossata</taxon>
        <taxon>Ditrysia</taxon>
        <taxon>Tineoidea</taxon>
        <taxon>Psychidae</taxon>
        <taxon>Oiketicinae</taxon>
        <taxon>Eumeta</taxon>
    </lineage>
</organism>
<keyword evidence="3" id="KW-1185">Reference proteome</keyword>
<gene>
    <name evidence="2" type="ORF">EVAR_21500_1</name>
</gene>
<evidence type="ECO:0000313" key="3">
    <source>
        <dbReference type="Proteomes" id="UP000299102"/>
    </source>
</evidence>
<evidence type="ECO:0000256" key="1">
    <source>
        <dbReference type="SAM" id="MobiDB-lite"/>
    </source>
</evidence>
<feature type="compositionally biased region" description="Polar residues" evidence="1">
    <location>
        <begin position="106"/>
        <end position="124"/>
    </location>
</feature>
<comment type="caution">
    <text evidence="2">The sequence shown here is derived from an EMBL/GenBank/DDBJ whole genome shotgun (WGS) entry which is preliminary data.</text>
</comment>
<proteinExistence type="predicted"/>
<sequence length="124" mass="13561">MAHLIHGLRINFVNAFLYPSVSDCILAHFNSSGLRLRDHTAVTRDIHQQPPAPARRAGVDRTPLDRIDYSTLLDRIVVDKCHSIPSHKSRTSAASPPLVRRAVTVRSASATSCRSPLSGPSMTP</sequence>
<reference evidence="2 3" key="1">
    <citation type="journal article" date="2019" name="Commun. Biol.">
        <title>The bagworm genome reveals a unique fibroin gene that provides high tensile strength.</title>
        <authorList>
            <person name="Kono N."/>
            <person name="Nakamura H."/>
            <person name="Ohtoshi R."/>
            <person name="Tomita M."/>
            <person name="Numata K."/>
            <person name="Arakawa K."/>
        </authorList>
    </citation>
    <scope>NUCLEOTIDE SEQUENCE [LARGE SCALE GENOMIC DNA]</scope>
</reference>
<feature type="region of interest" description="Disordered" evidence="1">
    <location>
        <begin position="105"/>
        <end position="124"/>
    </location>
</feature>
<evidence type="ECO:0000313" key="2">
    <source>
        <dbReference type="EMBL" id="GBP31220.1"/>
    </source>
</evidence>
<protein>
    <submittedName>
        <fullName evidence="2">Uncharacterized protein</fullName>
    </submittedName>
</protein>
<dbReference type="EMBL" id="BGZK01000243">
    <property type="protein sequence ID" value="GBP31220.1"/>
    <property type="molecule type" value="Genomic_DNA"/>
</dbReference>
<dbReference type="AlphaFoldDB" id="A0A4C1UYA5"/>
<name>A0A4C1UYA5_EUMVA</name>